<dbReference type="Pfam" id="PF01835">
    <property type="entry name" value="MG2"/>
    <property type="match status" value="1"/>
</dbReference>
<keyword evidence="3" id="KW-0732">Signal</keyword>
<dbReference type="InterPro" id="IPR008930">
    <property type="entry name" value="Terpenoid_cyclase/PrenylTrfase"/>
</dbReference>
<dbReference type="PANTHER" id="PTHR40094">
    <property type="entry name" value="ALPHA-2-MACROGLOBULIN HOMOLOG"/>
    <property type="match status" value="1"/>
</dbReference>
<feature type="domain" description="Alpha-2-macroglobulin" evidence="4">
    <location>
        <begin position="1094"/>
        <end position="1184"/>
    </location>
</feature>
<dbReference type="EMBL" id="VUNG01000001">
    <property type="protein sequence ID" value="MST83129.1"/>
    <property type="molecule type" value="Genomic_DNA"/>
</dbReference>
<evidence type="ECO:0000256" key="2">
    <source>
        <dbReference type="SAM" id="MobiDB-lite"/>
    </source>
</evidence>
<dbReference type="SUPFAM" id="SSF48239">
    <property type="entry name" value="Terpenoid cyclases/Protein prenyltransferases"/>
    <property type="match status" value="1"/>
</dbReference>
<feature type="chain" id="PRO_5029789956" evidence="3">
    <location>
        <begin position="20"/>
        <end position="1837"/>
    </location>
</feature>
<protein>
    <submittedName>
        <fullName evidence="5">Alpha-2-macroglobulin</fullName>
    </submittedName>
</protein>
<evidence type="ECO:0000313" key="5">
    <source>
        <dbReference type="EMBL" id="MST83129.1"/>
    </source>
</evidence>
<dbReference type="InterPro" id="IPR001599">
    <property type="entry name" value="Macroglobln_a2"/>
</dbReference>
<evidence type="ECO:0000259" key="4">
    <source>
        <dbReference type="SMART" id="SM01360"/>
    </source>
</evidence>
<dbReference type="Pfam" id="PF17973">
    <property type="entry name" value="bMG10"/>
    <property type="match status" value="1"/>
</dbReference>
<evidence type="ECO:0000313" key="6">
    <source>
        <dbReference type="Proteomes" id="UP000438914"/>
    </source>
</evidence>
<sequence length="1837" mass="205270">MKKIVCVLAALALSASMYADSFTSLWKQVTTARQKDLPKTELQCLDQIVRKARQEKAYGQLLKAKWMEVETQSRVAPDSLEVMRQRLETDYSLLTDPTLRAVYAAALGKAYQGSSDKDSQAKEKLWFGRAMANPDLLAKHKCEDYEPAIVEGIDSKIFYGDLLHVIGLEAKDYKTLHDYYAKQGNRPAACLTALWMQQAKGQQTDCALRKSKCVQCLDSLMNAYQDLRECGEIAIARYNAMSQASDVTAEHRVNFINYALSRWGDWQRMNVLRNALEELQAPSFSINAGDGVLLPNQERLVRINSIRNINTLTLKVYRLNLNGDTKLNPNNKRDYERIAKLIFPGEIQSVTRQYYGQPAWKESTDSIRLKALPVGVYLIETTTSNASIDPQRTLLRVSDLSVLHQPQPGKAIRFVTVNATTGKPIAGAHLRFFNYDGNTQKTLQTLTTDRNGEAVLHYGDKRPNYFVAYTNDDKALPIQNVYDNFYYWNNKREHHNISLFTDRSLYRPGQTLHATAIAYNVNDSTMKSAVEGGKAITLTLRDANGKEVSRQNVTTDDFGTASADFALPQHGLTGAFSLTASSENSSIGYASVHVEQYKRPTFQIDFDKYTQTYQAGDTLRVHGVAKTYSGVPVQGGKVVYTVRRSPMLWWYRTVSGETTLLTDSTVTADDGSFTVKLPMTYPDNIDLNQRFGYRITAETKVTSLSGETQEATTTMPLTNRTAILSSTLPKQSLRDSLKTFLFSCKNMSGESIKASVSYRFNNGAWATAQTDTPIYIYRKLAPGEHHLEAICQGDTLRSDIVVFTYSDRHPATTTHDWYYLSSHQFTEGNPIYLQVGSSDKDVHVFYTVFASDKIIKQGQGTLSNEVKTEKIQYKPEYGDALTLALAWVKDGKCYTHYDVLSRPEPDKQLHLTWKTFRDKLVPGQKETWTLQVTNAKAKPAKAQLLAAMYDKSLDAIYPHNWNFSLDFASSMLSAQWNTSRWSAIGLYGYQNYRAYNVRDLSFSHFDPAMEGIFNPYLTVSTMLMSTNQLHVRGAKMALLQKSRATSLADNNVALAAAPEAAIGEVDHDEAQQKESAPTSKASTPAALRDNLNETAFFFPNLMTDANGNVSLTFTLPESVTTWQFMALAHDKEMNYGLRNDEIVAQKTVMVQPNLPRFIRANDQAQATALIANTSNRNVSGRAHLQLLDAETERLLAEWEKPFTVEAGKTVPVTFDFAGNQLPTDARHEGLVIARVLADGKGFSDGEQHYMAVMPSQEYVSNTRPFTLSGSGNTSFDLSQLFPKKAKDCKLTIEYTNNPAWLMVQALPTVANPNSRDALSLAAALYANTIARSIVNADPAIGKTLKLWQQETGKETSLTSSLQTNEELKSLALSETPWVADAESETAQKQQLVNYLDSTQIDYRLSNFTDQLRKLQLSDGSFAWWPGMPGSAYMTMSIAETLTRLNTMTGASKEVNDMVKRSFPFLDKYIAEEVAELKKAEKKGAKHLAPSETACHYLYTCALANRQRTADMSYLVGLLQKMPTALTIYGKAGAAVILSQYGQSQRAKEYLQSLKEYTVYKEEMGRYFDTPQALYSWCDYRIPSQVAAIEALKRLQPSDTKTIEEMQRWLLQEKRTTGWSTPLNTVDAVYAFLTNDKGKAQLSLLAPQTQKTTFSVDGQAMTMPKATAGLGYVKTTIDQAANSKTLTIDKPAAGTSWGALYAQYWQTATETEASGSGMTVKREILHDGKTLKVGDKVRVRITIVADRDYDFVAVQDKRAACLQPVRQLSGYYGGYYLAPQDNVTNYYFNTLSKGKHVIETEYYVDRAGSYTTGTCTVQCAYSPAFSARDKAQKIICGQ</sequence>
<gene>
    <name evidence="5" type="ORF">FYJ73_00245</name>
</gene>
<feature type="region of interest" description="Disordered" evidence="2">
    <location>
        <begin position="1063"/>
        <end position="1085"/>
    </location>
</feature>
<evidence type="ECO:0000256" key="3">
    <source>
        <dbReference type="SAM" id="SignalP"/>
    </source>
</evidence>
<evidence type="ECO:0000256" key="1">
    <source>
        <dbReference type="ARBA" id="ARBA00010556"/>
    </source>
</evidence>
<dbReference type="SMART" id="SM01360">
    <property type="entry name" value="A2M"/>
    <property type="match status" value="1"/>
</dbReference>
<accession>A0A7K0KBA1</accession>
<feature type="signal peptide" evidence="3">
    <location>
        <begin position="1"/>
        <end position="19"/>
    </location>
</feature>
<dbReference type="InterPro" id="IPR041246">
    <property type="entry name" value="Bact_MG10"/>
</dbReference>
<feature type="compositionally biased region" description="Low complexity" evidence="2">
    <location>
        <begin position="1075"/>
        <end position="1085"/>
    </location>
</feature>
<dbReference type="GO" id="GO:0004866">
    <property type="term" value="F:endopeptidase inhibitor activity"/>
    <property type="evidence" value="ECO:0007669"/>
    <property type="project" value="InterPro"/>
</dbReference>
<dbReference type="RefSeq" id="WP_154532417.1">
    <property type="nucleotide sequence ID" value="NZ_VUNG01000001.1"/>
</dbReference>
<dbReference type="Gene3D" id="2.60.40.1930">
    <property type="match status" value="1"/>
</dbReference>
<dbReference type="InterPro" id="IPR051802">
    <property type="entry name" value="YfhM-like"/>
</dbReference>
<organism evidence="5 6">
    <name type="scientific">Hallella mizrahii</name>
    <dbReference type="NCBI Taxonomy" id="2606637"/>
    <lineage>
        <taxon>Bacteria</taxon>
        <taxon>Pseudomonadati</taxon>
        <taxon>Bacteroidota</taxon>
        <taxon>Bacteroidia</taxon>
        <taxon>Bacteroidales</taxon>
        <taxon>Prevotellaceae</taxon>
        <taxon>Hallella</taxon>
    </lineage>
</organism>
<name>A0A7K0KBA1_9BACT</name>
<dbReference type="InterPro" id="IPR002890">
    <property type="entry name" value="MG2"/>
</dbReference>
<keyword evidence="6" id="KW-1185">Reference proteome</keyword>
<proteinExistence type="inferred from homology"/>
<comment type="caution">
    <text evidence="5">The sequence shown here is derived from an EMBL/GenBank/DDBJ whole genome shotgun (WGS) entry which is preliminary data.</text>
</comment>
<dbReference type="PANTHER" id="PTHR40094:SF1">
    <property type="entry name" value="UBIQUITIN DOMAIN-CONTAINING PROTEIN"/>
    <property type="match status" value="1"/>
</dbReference>
<dbReference type="Pfam" id="PF00207">
    <property type="entry name" value="A2M"/>
    <property type="match status" value="1"/>
</dbReference>
<dbReference type="Gene3D" id="1.50.10.20">
    <property type="match status" value="1"/>
</dbReference>
<dbReference type="Proteomes" id="UP000438914">
    <property type="component" value="Unassembled WGS sequence"/>
</dbReference>
<reference evidence="5 6" key="1">
    <citation type="submission" date="2019-08" db="EMBL/GenBank/DDBJ databases">
        <title>In-depth cultivation of the pig gut microbiome towards novel bacterial diversity and tailored functional studies.</title>
        <authorList>
            <person name="Wylensek D."/>
            <person name="Hitch T.C.A."/>
            <person name="Clavel T."/>
        </authorList>
    </citation>
    <scope>NUCLEOTIDE SEQUENCE [LARGE SCALE GENOMIC DNA]</scope>
    <source>
        <strain evidence="5 6">LKV-178-WT-2A</strain>
    </source>
</reference>
<comment type="similarity">
    <text evidence="1">Belongs to the protease inhibitor I39 (alpha-2-macroglobulin) family. Bacterial alpha-2-macroglobulin subfamily.</text>
</comment>